<dbReference type="Pfam" id="PF00067">
    <property type="entry name" value="p450"/>
    <property type="match status" value="1"/>
</dbReference>
<evidence type="ECO:0000313" key="5">
    <source>
        <dbReference type="Proteomes" id="UP001054889"/>
    </source>
</evidence>
<dbReference type="PANTHER" id="PTHR47950:SF46">
    <property type="entry name" value="OS03G0248200 PROTEIN"/>
    <property type="match status" value="1"/>
</dbReference>
<dbReference type="SUPFAM" id="SSF48264">
    <property type="entry name" value="Cytochrome P450"/>
    <property type="match status" value="1"/>
</dbReference>
<protein>
    <submittedName>
        <fullName evidence="4">Uncharacterized protein</fullName>
    </submittedName>
</protein>
<evidence type="ECO:0000256" key="3">
    <source>
        <dbReference type="RuleBase" id="RU000461"/>
    </source>
</evidence>
<evidence type="ECO:0000256" key="1">
    <source>
        <dbReference type="ARBA" id="ARBA00010617"/>
    </source>
</evidence>
<reference evidence="4" key="1">
    <citation type="journal article" date="2018" name="DNA Res.">
        <title>Multiple hybrid de novo genome assembly of finger millet, an orphan allotetraploid crop.</title>
        <authorList>
            <person name="Hatakeyama M."/>
            <person name="Aluri S."/>
            <person name="Balachadran M.T."/>
            <person name="Sivarajan S.R."/>
            <person name="Patrignani A."/>
            <person name="Gruter S."/>
            <person name="Poveda L."/>
            <person name="Shimizu-Inatsugi R."/>
            <person name="Baeten J."/>
            <person name="Francoijs K.J."/>
            <person name="Nataraja K.N."/>
            <person name="Reddy Y.A.N."/>
            <person name="Phadnis S."/>
            <person name="Ravikumar R.L."/>
            <person name="Schlapbach R."/>
            <person name="Sreeman S.M."/>
            <person name="Shimizu K.K."/>
        </authorList>
    </citation>
    <scope>NUCLEOTIDE SEQUENCE</scope>
</reference>
<evidence type="ECO:0000313" key="4">
    <source>
        <dbReference type="EMBL" id="GJN30885.1"/>
    </source>
</evidence>
<dbReference type="InterPro" id="IPR017972">
    <property type="entry name" value="Cyt_P450_CS"/>
</dbReference>
<dbReference type="GO" id="GO:0020037">
    <property type="term" value="F:heme binding"/>
    <property type="evidence" value="ECO:0007669"/>
    <property type="project" value="InterPro"/>
</dbReference>
<dbReference type="Proteomes" id="UP001054889">
    <property type="component" value="Unassembled WGS sequence"/>
</dbReference>
<dbReference type="GO" id="GO:0016705">
    <property type="term" value="F:oxidoreductase activity, acting on paired donors, with incorporation or reduction of molecular oxygen"/>
    <property type="evidence" value="ECO:0007669"/>
    <property type="project" value="InterPro"/>
</dbReference>
<dbReference type="PANTHER" id="PTHR47950">
    <property type="entry name" value="CYTOCHROME P450, FAMILY 76, SUBFAMILY C, POLYPEPTIDE 5-RELATED"/>
    <property type="match status" value="1"/>
</dbReference>
<dbReference type="GO" id="GO:0004497">
    <property type="term" value="F:monooxygenase activity"/>
    <property type="evidence" value="ECO:0007669"/>
    <property type="project" value="UniProtKB-KW"/>
</dbReference>
<keyword evidence="5" id="KW-1185">Reference proteome</keyword>
<dbReference type="EMBL" id="BQKI01000082">
    <property type="protein sequence ID" value="GJN30885.1"/>
    <property type="molecule type" value="Genomic_DNA"/>
</dbReference>
<dbReference type="FunFam" id="1.10.630.10:FF:000163">
    <property type="entry name" value="Geraniol 8-hydroxylase"/>
    <property type="match status" value="1"/>
</dbReference>
<dbReference type="PRINTS" id="PR00385">
    <property type="entry name" value="P450"/>
</dbReference>
<dbReference type="GO" id="GO:0005506">
    <property type="term" value="F:iron ion binding"/>
    <property type="evidence" value="ECO:0007669"/>
    <property type="project" value="InterPro"/>
</dbReference>
<sequence>MFEEQIERRLRGRADGEPPKNDFLDLLLDHRGAEDGKAFDRQTLLSLLTDLFSAGSETTSATVEWAMAELLQNPSTMAKARDELAQVIGSKPEIEESDMGELKYLQAIVKETFRLHPPAPLLLPRQAETTSEIGGYEVPKGARVLVNVWAIGRDSKVWPDPEKFLPERFLEGEIDFRGRYFELAPFGSGRRMCPGMPLAVRMVHLMLACLLHRFDWRLPADVEKNGLDMTEKFGTILSLKTPLHAVASVNRRPKIDNVVATNRSSVNKENAKYVCRCIDRVPNLELRGLVVDADDARISLYTGRGIELRSEILVREPQQQAGLPHGHVPQ</sequence>
<dbReference type="InterPro" id="IPR036396">
    <property type="entry name" value="Cyt_P450_sf"/>
</dbReference>
<comment type="caution">
    <text evidence="4">The sequence shown here is derived from an EMBL/GenBank/DDBJ whole genome shotgun (WGS) entry which is preliminary data.</text>
</comment>
<keyword evidence="2 3" id="KW-0349">Heme</keyword>
<keyword evidence="3" id="KW-0560">Oxidoreductase</keyword>
<feature type="binding site" description="axial binding residue" evidence="2">
    <location>
        <position position="193"/>
    </location>
    <ligand>
        <name>heme</name>
        <dbReference type="ChEBI" id="CHEBI:30413"/>
    </ligand>
    <ligandPart>
        <name>Fe</name>
        <dbReference type="ChEBI" id="CHEBI:18248"/>
    </ligandPart>
</feature>
<evidence type="ECO:0000256" key="2">
    <source>
        <dbReference type="PIRSR" id="PIRSR602401-1"/>
    </source>
</evidence>
<dbReference type="PRINTS" id="PR00463">
    <property type="entry name" value="EP450I"/>
</dbReference>
<dbReference type="InterPro" id="IPR002401">
    <property type="entry name" value="Cyt_P450_E_grp-I"/>
</dbReference>
<dbReference type="InterPro" id="IPR001128">
    <property type="entry name" value="Cyt_P450"/>
</dbReference>
<reference evidence="4" key="2">
    <citation type="submission" date="2021-12" db="EMBL/GenBank/DDBJ databases">
        <title>Resequencing data analysis of finger millet.</title>
        <authorList>
            <person name="Hatakeyama M."/>
            <person name="Aluri S."/>
            <person name="Balachadran M.T."/>
            <person name="Sivarajan S.R."/>
            <person name="Poveda L."/>
            <person name="Shimizu-Inatsugi R."/>
            <person name="Schlapbach R."/>
            <person name="Sreeman S.M."/>
            <person name="Shimizu K.K."/>
        </authorList>
    </citation>
    <scope>NUCLEOTIDE SEQUENCE</scope>
</reference>
<dbReference type="PROSITE" id="PS00086">
    <property type="entry name" value="CYTOCHROME_P450"/>
    <property type="match status" value="1"/>
</dbReference>
<accession>A0AAV5F9B0</accession>
<organism evidence="4 5">
    <name type="scientific">Eleusine coracana subsp. coracana</name>
    <dbReference type="NCBI Taxonomy" id="191504"/>
    <lineage>
        <taxon>Eukaryota</taxon>
        <taxon>Viridiplantae</taxon>
        <taxon>Streptophyta</taxon>
        <taxon>Embryophyta</taxon>
        <taxon>Tracheophyta</taxon>
        <taxon>Spermatophyta</taxon>
        <taxon>Magnoliopsida</taxon>
        <taxon>Liliopsida</taxon>
        <taxon>Poales</taxon>
        <taxon>Poaceae</taxon>
        <taxon>PACMAD clade</taxon>
        <taxon>Chloridoideae</taxon>
        <taxon>Cynodonteae</taxon>
        <taxon>Eleusininae</taxon>
        <taxon>Eleusine</taxon>
    </lineage>
</organism>
<proteinExistence type="inferred from homology"/>
<keyword evidence="2 3" id="KW-0408">Iron</keyword>
<comment type="cofactor">
    <cofactor evidence="2">
        <name>heme</name>
        <dbReference type="ChEBI" id="CHEBI:30413"/>
    </cofactor>
</comment>
<dbReference type="AlphaFoldDB" id="A0AAV5F9B0"/>
<name>A0AAV5F9B0_ELECO</name>
<dbReference type="Gene3D" id="1.10.630.10">
    <property type="entry name" value="Cytochrome P450"/>
    <property type="match status" value="1"/>
</dbReference>
<keyword evidence="2 3" id="KW-0479">Metal-binding</keyword>
<comment type="similarity">
    <text evidence="1 3">Belongs to the cytochrome P450 family.</text>
</comment>
<keyword evidence="3" id="KW-0503">Monooxygenase</keyword>
<gene>
    <name evidence="4" type="primary">gb19229</name>
    <name evidence="4" type="ORF">PR202_gb19229</name>
</gene>